<dbReference type="InterPro" id="IPR008841">
    <property type="entry name" value="Siphovirus-type_tail_N"/>
</dbReference>
<protein>
    <submittedName>
        <fullName evidence="2">Phage tail family protein</fullName>
    </submittedName>
</protein>
<organism evidence="2 3">
    <name type="scientific">Macrococcus equipercicus</name>
    <dbReference type="NCBI Taxonomy" id="69967"/>
    <lineage>
        <taxon>Bacteria</taxon>
        <taxon>Bacillati</taxon>
        <taxon>Bacillota</taxon>
        <taxon>Bacilli</taxon>
        <taxon>Bacillales</taxon>
        <taxon>Staphylococcaceae</taxon>
        <taxon>Macrococcus</taxon>
    </lineage>
</organism>
<dbReference type="EMBL" id="CP073809">
    <property type="protein sequence ID" value="UTH14773.1"/>
    <property type="molecule type" value="Genomic_DNA"/>
</dbReference>
<dbReference type="InterPro" id="IPR006520">
    <property type="entry name" value="Dit_BPSPP_N"/>
</dbReference>
<dbReference type="AlphaFoldDB" id="A0A9Q9F249"/>
<dbReference type="RefSeq" id="WP_254250551.1">
    <property type="nucleotide sequence ID" value="NZ_CP073809.1"/>
</dbReference>
<accession>A0A9Q9F249</accession>
<feature type="domain" description="Siphovirus-type tail component RIFT-related" evidence="1">
    <location>
        <begin position="53"/>
        <end position="146"/>
    </location>
</feature>
<dbReference type="Gene3D" id="2.60.120.860">
    <property type="match status" value="1"/>
</dbReference>
<dbReference type="NCBIfam" id="TIGR01633">
    <property type="entry name" value="phi3626_gp14_N"/>
    <property type="match status" value="1"/>
</dbReference>
<evidence type="ECO:0000313" key="2">
    <source>
        <dbReference type="EMBL" id="UTH14773.1"/>
    </source>
</evidence>
<proteinExistence type="predicted"/>
<sequence>MAYSFTDMTQVGSMQINSGVQTIFSGINIDSTLTDSNCTVMTLNVTGRGAVDYNYSSVSPDMLDGELFQSLTLKPRQLQVEMMISAKDNATLRRKFEQLNVMLRKSDIAAIQFTDENDRYYYGVYTGWDNPKEDANELVFTLEFNCSNPFKYSAEKTIAYNNSAVLTVNSDYPTKPYIEVSYSGTSTTLDIINTTTNKTIKLSGLNPSVEKIYKIDVSRNSILKASTNIDGFTNLVITSDWEDFKIKTGDQIVITPAPASTLIKYKGVFL</sequence>
<dbReference type="Pfam" id="PF05709">
    <property type="entry name" value="Sipho_tail"/>
    <property type="match status" value="1"/>
</dbReference>
<dbReference type="KEGG" id="mequ:KFV11_05335"/>
<dbReference type="Proteomes" id="UP001057381">
    <property type="component" value="Chromosome"/>
</dbReference>
<dbReference type="Gene3D" id="2.40.30.200">
    <property type="match status" value="1"/>
</dbReference>
<reference evidence="2" key="1">
    <citation type="submission" date="2021-04" db="EMBL/GenBank/DDBJ databases">
        <title>Complete Genome Sequences of Macrococcus spp. from dog and cattle.</title>
        <authorList>
            <person name="Schwendener S."/>
            <person name="Perreten V."/>
        </authorList>
    </citation>
    <scope>NUCLEOTIDE SEQUENCE</scope>
    <source>
        <strain evidence="2">Epi0143-OL</strain>
    </source>
</reference>
<evidence type="ECO:0000259" key="1">
    <source>
        <dbReference type="Pfam" id="PF05709"/>
    </source>
</evidence>
<name>A0A9Q9F249_9STAP</name>
<evidence type="ECO:0000313" key="3">
    <source>
        <dbReference type="Proteomes" id="UP001057381"/>
    </source>
</evidence>
<gene>
    <name evidence="2" type="ORF">KFV11_05335</name>
</gene>